<dbReference type="EMBL" id="HBHP01011647">
    <property type="protein sequence ID" value="CAD9758540.1"/>
    <property type="molecule type" value="Transcribed_RNA"/>
</dbReference>
<reference evidence="1" key="1">
    <citation type="submission" date="2021-01" db="EMBL/GenBank/DDBJ databases">
        <authorList>
            <person name="Corre E."/>
            <person name="Pelletier E."/>
            <person name="Niang G."/>
            <person name="Scheremetjew M."/>
            <person name="Finn R."/>
            <person name="Kale V."/>
            <person name="Holt S."/>
            <person name="Cochrane G."/>
            <person name="Meng A."/>
            <person name="Brown T."/>
            <person name="Cohen L."/>
        </authorList>
    </citation>
    <scope>NUCLEOTIDE SEQUENCE</scope>
    <source>
        <strain evidence="1">CCMP622</strain>
    </source>
</reference>
<gene>
    <name evidence="1" type="ORF">LSP00402_LOCUS7234</name>
</gene>
<dbReference type="Pfam" id="PF13911">
    <property type="entry name" value="AhpC-TSA_2"/>
    <property type="match status" value="1"/>
</dbReference>
<organism evidence="1">
    <name type="scientific">Lotharella oceanica</name>
    <dbReference type="NCBI Taxonomy" id="641309"/>
    <lineage>
        <taxon>Eukaryota</taxon>
        <taxon>Sar</taxon>
        <taxon>Rhizaria</taxon>
        <taxon>Cercozoa</taxon>
        <taxon>Chlorarachniophyceae</taxon>
        <taxon>Lotharella</taxon>
    </lineage>
</organism>
<dbReference type="PANTHER" id="PTHR28630:SF3">
    <property type="entry name" value="PEROXIREDOXIN-LIKE 2C"/>
    <property type="match status" value="1"/>
</dbReference>
<evidence type="ECO:0000313" key="1">
    <source>
        <dbReference type="EMBL" id="CAD9758540.1"/>
    </source>
</evidence>
<dbReference type="PANTHER" id="PTHR28630">
    <property type="match status" value="1"/>
</dbReference>
<protein>
    <submittedName>
        <fullName evidence="1">Uncharacterized protein</fullName>
    </submittedName>
</protein>
<accession>A0A7S2TNB7</accession>
<dbReference type="AlphaFoldDB" id="A0A7S2TNB7"/>
<dbReference type="InterPro" id="IPR032801">
    <property type="entry name" value="PXL2A/B/C"/>
</dbReference>
<sequence>MFCQELAKQLARDVLPDLLKANVKLVAVGIGTGERAKEFAAHVGFPEEYLYADPENACYSALGLKKNIKDTFFNINTPYSILARGQKDGAKDLVEAVQRWKPWIPPKLDQGFQQGGAFVFDGSKELFQHYDPSTGAHADLNAVLSAAIQTA</sequence>
<name>A0A7S2TNB7_9EUKA</name>
<proteinExistence type="predicted"/>